<sequence>FQSRRAFEILKLRATNRSNEEEYKKYRLMVKRRLYTPIKDPIALKKVLKSQYDAIEEHYLHIIERLDRYEHTLKM</sequence>
<organism evidence="1">
    <name type="scientific">Cyprideis torosa</name>
    <dbReference type="NCBI Taxonomy" id="163714"/>
    <lineage>
        <taxon>Eukaryota</taxon>
        <taxon>Metazoa</taxon>
        <taxon>Ecdysozoa</taxon>
        <taxon>Arthropoda</taxon>
        <taxon>Crustacea</taxon>
        <taxon>Oligostraca</taxon>
        <taxon>Ostracoda</taxon>
        <taxon>Podocopa</taxon>
        <taxon>Podocopida</taxon>
        <taxon>Cytherocopina</taxon>
        <taxon>Cytheroidea</taxon>
        <taxon>Cytherideidae</taxon>
        <taxon>Cyprideis</taxon>
    </lineage>
</organism>
<gene>
    <name evidence="1" type="ORF">CTOB1V02_LOCUS9631</name>
</gene>
<accession>A0A7R8ZPQ6</accession>
<dbReference type="AlphaFoldDB" id="A0A7R8ZPQ6"/>
<feature type="non-terminal residue" evidence="1">
    <location>
        <position position="1"/>
    </location>
</feature>
<proteinExistence type="predicted"/>
<dbReference type="OrthoDB" id="10253098at2759"/>
<dbReference type="EMBL" id="OB663874">
    <property type="protein sequence ID" value="CAD7231788.1"/>
    <property type="molecule type" value="Genomic_DNA"/>
</dbReference>
<reference evidence="1" key="1">
    <citation type="submission" date="2020-11" db="EMBL/GenBank/DDBJ databases">
        <authorList>
            <person name="Tran Van P."/>
        </authorList>
    </citation>
    <scope>NUCLEOTIDE SEQUENCE</scope>
</reference>
<name>A0A7R8ZPQ6_9CRUS</name>
<evidence type="ECO:0000313" key="1">
    <source>
        <dbReference type="EMBL" id="CAD7231788.1"/>
    </source>
</evidence>
<protein>
    <submittedName>
        <fullName evidence="1">Uncharacterized protein</fullName>
    </submittedName>
</protein>